<reference evidence="1" key="1">
    <citation type="journal article" date="2021" name="Proc. Natl. Acad. Sci. U.S.A.">
        <title>A Catalog of Tens of Thousands of Viruses from Human Metagenomes Reveals Hidden Associations with Chronic Diseases.</title>
        <authorList>
            <person name="Tisza M.J."/>
            <person name="Buck C.B."/>
        </authorList>
    </citation>
    <scope>NUCLEOTIDE SEQUENCE</scope>
    <source>
        <strain evidence="1">CtHOG1</strain>
    </source>
</reference>
<accession>A0A8S5SV69</accession>
<organism evidence="1">
    <name type="scientific">Siphoviridae sp. ctHOG1</name>
    <dbReference type="NCBI Taxonomy" id="2827829"/>
    <lineage>
        <taxon>Viruses</taxon>
        <taxon>Duplodnaviria</taxon>
        <taxon>Heunggongvirae</taxon>
        <taxon>Uroviricota</taxon>
        <taxon>Caudoviricetes</taxon>
    </lineage>
</organism>
<sequence length="140" mass="16373">MEKDIIERWEKGKKNLRNWLKSHEQKEYGSYEDLVIALIENALNYDVKSVDRISTDIDISDHGDYQGTQIFLIHRECYQPSCGDYWIFDNYYGSCSGCDTLLSISQYDWGLPTGEKVEEYMTLCLHLVQRMKSLGNVLNE</sequence>
<proteinExistence type="predicted"/>
<protein>
    <submittedName>
        <fullName evidence="1">C2HC type zinc-finger protein</fullName>
    </submittedName>
</protein>
<evidence type="ECO:0000313" key="1">
    <source>
        <dbReference type="EMBL" id="DAF54948.1"/>
    </source>
</evidence>
<dbReference type="GO" id="GO:0008270">
    <property type="term" value="F:zinc ion binding"/>
    <property type="evidence" value="ECO:0007669"/>
    <property type="project" value="UniProtKB-KW"/>
</dbReference>
<keyword evidence="1" id="KW-0479">Metal-binding</keyword>
<dbReference type="EMBL" id="BK032683">
    <property type="protein sequence ID" value="DAF54948.1"/>
    <property type="molecule type" value="Genomic_DNA"/>
</dbReference>
<keyword evidence="1" id="KW-0862">Zinc</keyword>
<name>A0A8S5SV69_9CAUD</name>
<keyword evidence="1" id="KW-0863">Zinc-finger</keyword>